<feature type="domain" description="TaqI-like C-terminal specificity" evidence="9">
    <location>
        <begin position="1006"/>
        <end position="1092"/>
    </location>
</feature>
<proteinExistence type="predicted"/>
<dbReference type="GO" id="GO:0009307">
    <property type="term" value="P:DNA restriction-modification system"/>
    <property type="evidence" value="ECO:0007669"/>
    <property type="project" value="UniProtKB-KW"/>
</dbReference>
<dbReference type="Pfam" id="PF12950">
    <property type="entry name" value="TaqI_C"/>
    <property type="match status" value="1"/>
</dbReference>
<evidence type="ECO:0000259" key="9">
    <source>
        <dbReference type="Pfam" id="PF12950"/>
    </source>
</evidence>
<evidence type="ECO:0000259" key="8">
    <source>
        <dbReference type="Pfam" id="PF07669"/>
    </source>
</evidence>
<evidence type="ECO:0000313" key="10">
    <source>
        <dbReference type="EMBL" id="MEM0519653.1"/>
    </source>
</evidence>
<dbReference type="EMBL" id="JAZBJM010000020">
    <property type="protein sequence ID" value="MEM0519653.1"/>
    <property type="molecule type" value="Genomic_DNA"/>
</dbReference>
<dbReference type="InterPro" id="IPR025931">
    <property type="entry name" value="TaqI_C"/>
</dbReference>
<organism evidence="10 12">
    <name type="scientific">Aequorivita flava</name>
    <dbReference type="NCBI Taxonomy" id="3114371"/>
    <lineage>
        <taxon>Bacteria</taxon>
        <taxon>Pseudomonadati</taxon>
        <taxon>Bacteroidota</taxon>
        <taxon>Flavobacteriia</taxon>
        <taxon>Flavobacteriales</taxon>
        <taxon>Flavobacteriaceae</taxon>
        <taxon>Aequorivita</taxon>
    </lineage>
</organism>
<evidence type="ECO:0000256" key="3">
    <source>
        <dbReference type="ARBA" id="ARBA00022679"/>
    </source>
</evidence>
<dbReference type="GO" id="GO:0003677">
    <property type="term" value="F:DNA binding"/>
    <property type="evidence" value="ECO:0007669"/>
    <property type="project" value="UniProtKB-KW"/>
</dbReference>
<keyword evidence="5" id="KW-0680">Restriction system</keyword>
<dbReference type="GO" id="GO:0009007">
    <property type="term" value="F:site-specific DNA-methyltransferase (adenine-specific) activity"/>
    <property type="evidence" value="ECO:0007669"/>
    <property type="project" value="UniProtKB-EC"/>
</dbReference>
<name>A0AB35YYB8_9FLAO</name>
<dbReference type="GO" id="GO:0032259">
    <property type="term" value="P:methylation"/>
    <property type="evidence" value="ECO:0007669"/>
    <property type="project" value="UniProtKB-KW"/>
</dbReference>
<evidence type="ECO:0000313" key="13">
    <source>
        <dbReference type="Proteomes" id="UP001390963"/>
    </source>
</evidence>
<keyword evidence="2 10" id="KW-0489">Methyltransferase</keyword>
<dbReference type="Gene3D" id="3.40.50.150">
    <property type="entry name" value="Vaccinia Virus protein VP39"/>
    <property type="match status" value="1"/>
</dbReference>
<dbReference type="EC" id="2.1.1.72" evidence="1"/>
<dbReference type="Proteomes" id="UP001390963">
    <property type="component" value="Unassembled WGS sequence"/>
</dbReference>
<keyword evidence="6" id="KW-0238">DNA-binding</keyword>
<dbReference type="SUPFAM" id="SSF53335">
    <property type="entry name" value="S-adenosyl-L-methionine-dependent methyltransferases"/>
    <property type="match status" value="1"/>
</dbReference>
<evidence type="ECO:0000256" key="4">
    <source>
        <dbReference type="ARBA" id="ARBA00022691"/>
    </source>
</evidence>
<protein>
    <recommendedName>
        <fullName evidence="1">site-specific DNA-methyltransferase (adenine-specific)</fullName>
        <ecNumber evidence="1">2.1.1.72</ecNumber>
    </recommendedName>
</protein>
<dbReference type="Pfam" id="PF07669">
    <property type="entry name" value="Eco57I"/>
    <property type="match status" value="1"/>
</dbReference>
<evidence type="ECO:0000256" key="7">
    <source>
        <dbReference type="ARBA" id="ARBA00047942"/>
    </source>
</evidence>
<dbReference type="RefSeq" id="WP_342688065.1">
    <property type="nucleotide sequence ID" value="NZ_JAZBJM010000020.1"/>
</dbReference>
<comment type="caution">
    <text evidence="10">The sequence shown here is derived from an EMBL/GenBank/DDBJ whole genome shotgun (WGS) entry which is preliminary data.</text>
</comment>
<evidence type="ECO:0000256" key="1">
    <source>
        <dbReference type="ARBA" id="ARBA00011900"/>
    </source>
</evidence>
<keyword evidence="13" id="KW-1185">Reference proteome</keyword>
<dbReference type="InterPro" id="IPR011639">
    <property type="entry name" value="MethylTrfase_TaqI-like_dom"/>
</dbReference>
<gene>
    <name evidence="11" type="ORF">VZD24_14915</name>
    <name evidence="10" type="ORF">VZD85_14920</name>
</gene>
<reference evidence="10 13" key="1">
    <citation type="submission" date="2024-01" db="EMBL/GenBank/DDBJ databases">
        <title>Aequorivita flavus sp. nov., isolated from deep-sea sediment.</title>
        <authorList>
            <person name="Chen X."/>
        </authorList>
    </citation>
    <scope>NUCLEOTIDE SEQUENCE</scope>
    <source>
        <strain evidence="10">MCCC 1A16923</strain>
        <strain evidence="11 13">MCCC 1A16935</strain>
    </source>
</reference>
<accession>A0AB35YYB8</accession>
<evidence type="ECO:0000313" key="12">
    <source>
        <dbReference type="Proteomes" id="UP001388259"/>
    </source>
</evidence>
<dbReference type="PANTHER" id="PTHR33841:SF1">
    <property type="entry name" value="DNA METHYLTRANSFERASE A"/>
    <property type="match status" value="1"/>
</dbReference>
<dbReference type="InterPro" id="IPR002052">
    <property type="entry name" value="DNA_methylase_N6_adenine_CS"/>
</dbReference>
<keyword evidence="4" id="KW-0949">S-adenosyl-L-methionine</keyword>
<dbReference type="AlphaFoldDB" id="A0AB35YYB8"/>
<dbReference type="PANTHER" id="PTHR33841">
    <property type="entry name" value="DNA METHYLTRANSFERASE YEEA-RELATED"/>
    <property type="match status" value="1"/>
</dbReference>
<feature type="domain" description="Type II methyltransferase M.TaqI-like" evidence="8">
    <location>
        <begin position="514"/>
        <end position="797"/>
    </location>
</feature>
<dbReference type="InterPro" id="IPR029063">
    <property type="entry name" value="SAM-dependent_MTases_sf"/>
</dbReference>
<dbReference type="Proteomes" id="UP001388259">
    <property type="component" value="Unassembled WGS sequence"/>
</dbReference>
<evidence type="ECO:0000256" key="2">
    <source>
        <dbReference type="ARBA" id="ARBA00022603"/>
    </source>
</evidence>
<dbReference type="InterPro" id="IPR050953">
    <property type="entry name" value="N4_N6_ade-DNA_methylase"/>
</dbReference>
<sequence length="1215" mass="142012">MESTLYQIFKESYNRDSFEKNVLTPIFNKSVKDYIIYNKEGEQEVELTDTEKRTAKKVVKYGEFKTHDNRKIELYEVTVEDFRQVKIARVGLGALVKKLIIGNNAVFATFKYEDVTDKHWRFSFIAYDSFFEEGQVQTKETNPKRYTYVFGDKEETYRTAIDRFQELDSKFQIKVKDIQEAFAVEAMSKEFFDEYRETHYAKFVKYLTGEEFQKTGGKYELVKVQNPSPFLASVFNGDKKDARDFCKKLLGQIVFLYFIQKKGWLGATNTNYKEGNGDKNFIQNFYKQAGENDNFYPLWLSKLFYDTLNQKRDNDNFEMPDGSIVKIPYLNGGLFEKESDKFDHLIFPSELFTDLFEFFNRFNFTIYENSPEEHTVAVDPEMLGHIFENLLEDNKDKGAFYTPKEIVQYMTQESLIEYLVTHLGDNEPVSSVVEIKDGISLFVKQKNKEALTDTQLNEINNLLDKVKICDPAIGSGAFPMGLLQEIFALKERIAFDLGFKVWSPATVKENIIQNSIYGVDIEKGAVDIAQLRFWLSLIVDEEEPKPLPNLVYKIVVGNSLVGKFEDEIIEIDWSTDDTKAGFFAQELINEKTELLKTISAKQKQFFTADANLKSTLKKEIRDLKLDILSKQLTLMIETKGYQKQAGKKLSKKETEKWLETEGWKRTLQKINTLKTNNKPFNHFDWRLDFPEILNPIINPDDSKRGFDIVIGNPPYIKEYTSKKAFDGFRNSEYYQGKMDLWYGFACISLDLLKAKGVECFIAQNNWITSAGASIFRNKVLKETEIKLFTDFWNYKVFKSAGIQTMIYLLKKEVPQSTYPLRYSLLKDDTIKESELIHFLNFDNDDSIDEKYILNFDSTLYYDALITFNNPKIDNVLTEILSNDILFLNDSEVANGIHPHYDFIAKKMLSQLDSSYKVGDGIFGINDYEVGKLNLNENEFKFLKRYYSDTSHFQKYFGEKSDDKYIIYTDSSFNKPNSLDNYPNIKNHLDKFQHIITSDNKPYGLHRARKEDFFIGEKIAVQRKCPSEPVFTYLDFDSYLSATFYVIKTDRFNLKYLTALLNSKLIAFWLRFKGKMQGNNYQIDKEPLVNIPIIQPENINNFKILTDYLIYLHNPKNKDVVSHTENKRVAAHIEEVLDMMIYELYFEKHMKEKGLDVLQFINPQSIEKINDVSKKAVIIKDFYLWYQKPENEVRQRILLIETRSKDTLAVVRKSVN</sequence>
<dbReference type="PROSITE" id="PS00092">
    <property type="entry name" value="N6_MTASE"/>
    <property type="match status" value="1"/>
</dbReference>
<evidence type="ECO:0000256" key="5">
    <source>
        <dbReference type="ARBA" id="ARBA00022747"/>
    </source>
</evidence>
<keyword evidence="3" id="KW-0808">Transferase</keyword>
<evidence type="ECO:0000313" key="11">
    <source>
        <dbReference type="EMBL" id="MEM0574815.1"/>
    </source>
</evidence>
<comment type="catalytic activity">
    <reaction evidence="7">
        <text>a 2'-deoxyadenosine in DNA + S-adenosyl-L-methionine = an N(6)-methyl-2'-deoxyadenosine in DNA + S-adenosyl-L-homocysteine + H(+)</text>
        <dbReference type="Rhea" id="RHEA:15197"/>
        <dbReference type="Rhea" id="RHEA-COMP:12418"/>
        <dbReference type="Rhea" id="RHEA-COMP:12419"/>
        <dbReference type="ChEBI" id="CHEBI:15378"/>
        <dbReference type="ChEBI" id="CHEBI:57856"/>
        <dbReference type="ChEBI" id="CHEBI:59789"/>
        <dbReference type="ChEBI" id="CHEBI:90615"/>
        <dbReference type="ChEBI" id="CHEBI:90616"/>
        <dbReference type="EC" id="2.1.1.72"/>
    </reaction>
</comment>
<evidence type="ECO:0000256" key="6">
    <source>
        <dbReference type="ARBA" id="ARBA00023125"/>
    </source>
</evidence>
<dbReference type="PRINTS" id="PR00507">
    <property type="entry name" value="N12N6MTFRASE"/>
</dbReference>
<dbReference type="EMBL" id="JBANCF010000022">
    <property type="protein sequence ID" value="MEM0574815.1"/>
    <property type="molecule type" value="Genomic_DNA"/>
</dbReference>